<dbReference type="AlphaFoldDB" id="A0A845UVW7"/>
<keyword evidence="4" id="KW-0131">Cell cycle</keyword>
<dbReference type="GO" id="GO:0051304">
    <property type="term" value="P:chromosome separation"/>
    <property type="evidence" value="ECO:0007669"/>
    <property type="project" value="InterPro"/>
</dbReference>
<dbReference type="Gene3D" id="1.10.10.10">
    <property type="entry name" value="Winged helix-like DNA-binding domain superfamily/Winged helix DNA-binding domain"/>
    <property type="match status" value="2"/>
</dbReference>
<dbReference type="Pfam" id="PF04079">
    <property type="entry name" value="SMC_ScpB"/>
    <property type="match status" value="1"/>
</dbReference>
<name>A0A845UVW7_9GAMM</name>
<evidence type="ECO:0000256" key="1">
    <source>
        <dbReference type="ARBA" id="ARBA00022490"/>
    </source>
</evidence>
<evidence type="ECO:0000313" key="6">
    <source>
        <dbReference type="EMBL" id="NDY94738.1"/>
    </source>
</evidence>
<protein>
    <submittedName>
        <fullName evidence="6">SMC-Scp complex subunit ScpB</fullName>
    </submittedName>
</protein>
<organism evidence="6 7">
    <name type="scientific">Wenzhouxiangella limi</name>
    <dbReference type="NCBI Taxonomy" id="2707351"/>
    <lineage>
        <taxon>Bacteria</taxon>
        <taxon>Pseudomonadati</taxon>
        <taxon>Pseudomonadota</taxon>
        <taxon>Gammaproteobacteria</taxon>
        <taxon>Chromatiales</taxon>
        <taxon>Wenzhouxiangellaceae</taxon>
        <taxon>Wenzhouxiangella</taxon>
    </lineage>
</organism>
<gene>
    <name evidence="6" type="primary">scpB</name>
    <name evidence="6" type="ORF">G3I74_03215</name>
</gene>
<dbReference type="InterPro" id="IPR005234">
    <property type="entry name" value="ScpB_csome_segregation"/>
</dbReference>
<dbReference type="PANTHER" id="PTHR34298:SF2">
    <property type="entry name" value="SEGREGATION AND CONDENSATION PROTEIN B"/>
    <property type="match status" value="1"/>
</dbReference>
<dbReference type="InterPro" id="IPR036388">
    <property type="entry name" value="WH-like_DNA-bd_sf"/>
</dbReference>
<dbReference type="EMBL" id="JAAGSC010000031">
    <property type="protein sequence ID" value="NDY94738.1"/>
    <property type="molecule type" value="Genomic_DNA"/>
</dbReference>
<dbReference type="NCBIfam" id="TIGR00281">
    <property type="entry name" value="SMC-Scp complex subunit ScpB"/>
    <property type="match status" value="1"/>
</dbReference>
<dbReference type="PANTHER" id="PTHR34298">
    <property type="entry name" value="SEGREGATION AND CONDENSATION PROTEIN B"/>
    <property type="match status" value="1"/>
</dbReference>
<keyword evidence="2" id="KW-0132">Cell division</keyword>
<feature type="region of interest" description="Disordered" evidence="5">
    <location>
        <begin position="187"/>
        <end position="238"/>
    </location>
</feature>
<keyword evidence="3" id="KW-0159">Chromosome partition</keyword>
<accession>A0A845UVW7</accession>
<dbReference type="InterPro" id="IPR036390">
    <property type="entry name" value="WH_DNA-bd_sf"/>
</dbReference>
<keyword evidence="7" id="KW-1185">Reference proteome</keyword>
<dbReference type="Proteomes" id="UP000484885">
    <property type="component" value="Unassembled WGS sequence"/>
</dbReference>
<keyword evidence="1" id="KW-0963">Cytoplasm</keyword>
<evidence type="ECO:0000256" key="5">
    <source>
        <dbReference type="SAM" id="MobiDB-lite"/>
    </source>
</evidence>
<reference evidence="6 7" key="1">
    <citation type="submission" date="2020-02" db="EMBL/GenBank/DDBJ databases">
        <authorList>
            <person name="Zhang X.-Y."/>
        </authorList>
    </citation>
    <scope>NUCLEOTIDE SEQUENCE [LARGE SCALE GENOMIC DNA]</scope>
    <source>
        <strain evidence="6 7">C33</strain>
    </source>
</reference>
<dbReference type="RefSeq" id="WP_164210122.1">
    <property type="nucleotide sequence ID" value="NZ_JAAGSC010000031.1"/>
</dbReference>
<dbReference type="SUPFAM" id="SSF46785">
    <property type="entry name" value="Winged helix' DNA-binding domain"/>
    <property type="match status" value="2"/>
</dbReference>
<evidence type="ECO:0000256" key="2">
    <source>
        <dbReference type="ARBA" id="ARBA00022618"/>
    </source>
</evidence>
<proteinExistence type="predicted"/>
<evidence type="ECO:0000256" key="3">
    <source>
        <dbReference type="ARBA" id="ARBA00022829"/>
    </source>
</evidence>
<comment type="caution">
    <text evidence="6">The sequence shown here is derived from an EMBL/GenBank/DDBJ whole genome shotgun (WGS) entry which is preliminary data.</text>
</comment>
<sequence>MDIAYLKTVVEGALLAAGGPLSLNQLNALFPDEEKPGHGPLKQALASLDADLENRAVELTEVGSGYRIQVRASLMPVISALWSEKPPRYSRALLETLAIIAYRQPITRGEIEQIRGVSLSANILRTLQEREWIKVVGHRDVPGRPELLGTTRAFLDYFNLTSLDQLPTLAEIKDIDNLEPELELIHPAAAEPAEAIQDEPSTDPEKEPSQEREPNSLSDEPQDDRQTPPPNAQRDGSA</sequence>
<evidence type="ECO:0000313" key="7">
    <source>
        <dbReference type="Proteomes" id="UP000484885"/>
    </source>
</evidence>
<feature type="compositionally biased region" description="Basic and acidic residues" evidence="5">
    <location>
        <begin position="203"/>
        <end position="214"/>
    </location>
</feature>
<evidence type="ECO:0000256" key="4">
    <source>
        <dbReference type="ARBA" id="ARBA00023306"/>
    </source>
</evidence>
<dbReference type="GO" id="GO:0051301">
    <property type="term" value="P:cell division"/>
    <property type="evidence" value="ECO:0007669"/>
    <property type="project" value="UniProtKB-KW"/>
</dbReference>